<accession>A0A7M2YZH1</accession>
<evidence type="ECO:0000313" key="3">
    <source>
        <dbReference type="EMBL" id="RDI75419.1"/>
    </source>
</evidence>
<feature type="transmembrane region" description="Helical" evidence="1">
    <location>
        <begin position="133"/>
        <end position="151"/>
    </location>
</feature>
<comment type="caution">
    <text evidence="3">The sequence shown here is derived from an EMBL/GenBank/DDBJ whole genome shotgun (WGS) entry which is preliminary data.</text>
</comment>
<gene>
    <name evidence="3" type="ORF">Gocc_1217</name>
</gene>
<feature type="chain" id="PRO_5029617113" evidence="2">
    <location>
        <begin position="23"/>
        <end position="168"/>
    </location>
</feature>
<dbReference type="AlphaFoldDB" id="A0A7M2YZH1"/>
<dbReference type="EMBL" id="QQZY01000002">
    <property type="protein sequence ID" value="RDI75419.1"/>
    <property type="molecule type" value="Genomic_DNA"/>
</dbReference>
<keyword evidence="2" id="KW-0732">Signal</keyword>
<reference evidence="3 4" key="1">
    <citation type="submission" date="2018-07" db="EMBL/GenBank/DDBJ databases">
        <title>High-quality-draft genome sequence of Gaiella occulta.</title>
        <authorList>
            <person name="Severino R."/>
            <person name="Froufe H.J.C."/>
            <person name="Rainey F.A."/>
            <person name="Barroso C."/>
            <person name="Albuquerque L."/>
            <person name="Lobo-Da-Cunha A."/>
            <person name="Da Costa M.S."/>
            <person name="Egas C."/>
        </authorList>
    </citation>
    <scope>NUCLEOTIDE SEQUENCE [LARGE SCALE GENOMIC DNA]</scope>
    <source>
        <strain evidence="3 4">F2-233</strain>
    </source>
</reference>
<reference evidence="4" key="2">
    <citation type="journal article" date="2019" name="MicrobiologyOpen">
        <title>High-quality draft genome sequence of Gaiella occulta isolated from a 150 meter deep mineral water borehole and comparison with the genome sequences of other deep-branching lineages of the phylum Actinobacteria.</title>
        <authorList>
            <person name="Severino R."/>
            <person name="Froufe H.J.C."/>
            <person name="Barroso C."/>
            <person name="Albuquerque L."/>
            <person name="Lobo-da-Cunha A."/>
            <person name="da Costa M.S."/>
            <person name="Egas C."/>
        </authorList>
    </citation>
    <scope>NUCLEOTIDE SEQUENCE [LARGE SCALE GENOMIC DNA]</scope>
    <source>
        <strain evidence="4">F2-233</strain>
    </source>
</reference>
<sequence length="168" mass="17331">MRGAVALVASTVALVTSGEAAAYTCPQTLLKERIDQAQAVFVGRATASRPVPGAGIPQRIVTFRVDQEVKGDVGATVDVRIPVRPENGGQRIPLDVAAGILASPVDGTLFTTRCGVTDPGAVLATVDEPRGNAIKLLIGILILAAVLGYSVRRVRRKQAAAGRGSLAP</sequence>
<evidence type="ECO:0000256" key="2">
    <source>
        <dbReference type="SAM" id="SignalP"/>
    </source>
</evidence>
<protein>
    <submittedName>
        <fullName evidence="3">Uncharacterized protein</fullName>
    </submittedName>
</protein>
<evidence type="ECO:0000313" key="4">
    <source>
        <dbReference type="Proteomes" id="UP000254134"/>
    </source>
</evidence>
<keyword evidence="1" id="KW-0812">Transmembrane</keyword>
<dbReference type="RefSeq" id="WP_114795625.1">
    <property type="nucleotide sequence ID" value="NZ_QQZY01000002.1"/>
</dbReference>
<proteinExistence type="predicted"/>
<dbReference type="Proteomes" id="UP000254134">
    <property type="component" value="Unassembled WGS sequence"/>
</dbReference>
<feature type="signal peptide" evidence="2">
    <location>
        <begin position="1"/>
        <end position="22"/>
    </location>
</feature>
<keyword evidence="1" id="KW-0472">Membrane</keyword>
<keyword evidence="4" id="KW-1185">Reference proteome</keyword>
<name>A0A7M2YZH1_9ACTN</name>
<organism evidence="3 4">
    <name type="scientific">Gaiella occulta</name>
    <dbReference type="NCBI Taxonomy" id="1002870"/>
    <lineage>
        <taxon>Bacteria</taxon>
        <taxon>Bacillati</taxon>
        <taxon>Actinomycetota</taxon>
        <taxon>Thermoleophilia</taxon>
        <taxon>Gaiellales</taxon>
        <taxon>Gaiellaceae</taxon>
        <taxon>Gaiella</taxon>
    </lineage>
</organism>
<keyword evidence="1" id="KW-1133">Transmembrane helix</keyword>
<evidence type="ECO:0000256" key="1">
    <source>
        <dbReference type="SAM" id="Phobius"/>
    </source>
</evidence>